<dbReference type="SMART" id="SM00630">
    <property type="entry name" value="Sema"/>
    <property type="match status" value="1"/>
</dbReference>
<protein>
    <recommendedName>
        <fullName evidence="9">Sema domain-containing protein</fullName>
    </recommendedName>
</protein>
<dbReference type="GO" id="GO:0030335">
    <property type="term" value="P:positive regulation of cell migration"/>
    <property type="evidence" value="ECO:0007669"/>
    <property type="project" value="TreeGrafter"/>
</dbReference>
<keyword evidence="8" id="KW-1185">Reference proteome</keyword>
<feature type="region of interest" description="Disordered" evidence="3">
    <location>
        <begin position="1445"/>
        <end position="1504"/>
    </location>
</feature>
<dbReference type="InterPro" id="IPR036352">
    <property type="entry name" value="Semap_dom_sf"/>
</dbReference>
<dbReference type="GO" id="GO:0005886">
    <property type="term" value="C:plasma membrane"/>
    <property type="evidence" value="ECO:0007669"/>
    <property type="project" value="TreeGrafter"/>
</dbReference>
<feature type="domain" description="Sema" evidence="6">
    <location>
        <begin position="222"/>
        <end position="694"/>
    </location>
</feature>
<evidence type="ECO:0000256" key="4">
    <source>
        <dbReference type="SAM" id="Phobius"/>
    </source>
</evidence>
<keyword evidence="4" id="KW-0472">Membrane</keyword>
<keyword evidence="4" id="KW-1133">Transmembrane helix</keyword>
<dbReference type="GO" id="GO:0030215">
    <property type="term" value="F:semaphorin receptor binding"/>
    <property type="evidence" value="ECO:0007669"/>
    <property type="project" value="InterPro"/>
</dbReference>
<comment type="caution">
    <text evidence="7">The sequence shown here is derived from an EMBL/GenBank/DDBJ whole genome shotgun (WGS) entry which is preliminary data.</text>
</comment>
<dbReference type="Pfam" id="PF01403">
    <property type="entry name" value="Sema"/>
    <property type="match status" value="1"/>
</dbReference>
<feature type="transmembrane region" description="Helical" evidence="4">
    <location>
        <begin position="1318"/>
        <end position="1338"/>
    </location>
</feature>
<evidence type="ECO:0000259" key="5">
    <source>
        <dbReference type="PROSITE" id="PS50026"/>
    </source>
</evidence>
<evidence type="ECO:0000256" key="2">
    <source>
        <dbReference type="PROSITE-ProRule" id="PRU00352"/>
    </source>
</evidence>
<dbReference type="InterPro" id="IPR001627">
    <property type="entry name" value="Semap_dom"/>
</dbReference>
<feature type="compositionally biased region" description="Polar residues" evidence="3">
    <location>
        <begin position="1082"/>
        <end position="1098"/>
    </location>
</feature>
<reference evidence="7 8" key="1">
    <citation type="journal article" date="2017" name="Curr. Biol.">
        <title>Genome architecture and evolution of a unichromosomal asexual nematode.</title>
        <authorList>
            <person name="Fradin H."/>
            <person name="Zegar C."/>
            <person name="Gutwein M."/>
            <person name="Lucas J."/>
            <person name="Kovtun M."/>
            <person name="Corcoran D."/>
            <person name="Baugh L.R."/>
            <person name="Kiontke K."/>
            <person name="Gunsalus K."/>
            <person name="Fitch D.H."/>
            <person name="Piano F."/>
        </authorList>
    </citation>
    <scope>NUCLEOTIDE SEQUENCE [LARGE SCALE GENOMIC DNA]</scope>
    <source>
        <strain evidence="7">PF1309</strain>
    </source>
</reference>
<evidence type="ECO:0000256" key="3">
    <source>
        <dbReference type="SAM" id="MobiDB-lite"/>
    </source>
</evidence>
<evidence type="ECO:0000256" key="1">
    <source>
        <dbReference type="PROSITE-ProRule" id="PRU00076"/>
    </source>
</evidence>
<dbReference type="InterPro" id="IPR027231">
    <property type="entry name" value="Semaphorin"/>
</dbReference>
<feature type="region of interest" description="Disordered" evidence="3">
    <location>
        <begin position="1348"/>
        <end position="1395"/>
    </location>
</feature>
<feature type="compositionally biased region" description="Low complexity" evidence="3">
    <location>
        <begin position="49"/>
        <end position="61"/>
    </location>
</feature>
<dbReference type="Pfam" id="PF07406">
    <property type="entry name" value="NICE-3"/>
    <property type="match status" value="1"/>
</dbReference>
<evidence type="ECO:0000259" key="6">
    <source>
        <dbReference type="PROSITE" id="PS51004"/>
    </source>
</evidence>
<feature type="compositionally biased region" description="Low complexity" evidence="3">
    <location>
        <begin position="85"/>
        <end position="96"/>
    </location>
</feature>
<dbReference type="InterPro" id="IPR010876">
    <property type="entry name" value="C1orf43"/>
</dbReference>
<dbReference type="PANTHER" id="PTHR11036">
    <property type="entry name" value="SEMAPHORIN"/>
    <property type="match status" value="1"/>
</dbReference>
<feature type="region of interest" description="Disordered" evidence="3">
    <location>
        <begin position="49"/>
        <end position="96"/>
    </location>
</feature>
<dbReference type="OrthoDB" id="9988752at2759"/>
<feature type="region of interest" description="Disordered" evidence="3">
    <location>
        <begin position="184"/>
        <end position="206"/>
    </location>
</feature>
<keyword evidence="4" id="KW-0812">Transmembrane</keyword>
<dbReference type="GO" id="GO:0071526">
    <property type="term" value="P:semaphorin-plexin signaling pathway"/>
    <property type="evidence" value="ECO:0007669"/>
    <property type="project" value="TreeGrafter"/>
</dbReference>
<feature type="transmembrane region" description="Helical" evidence="4">
    <location>
        <begin position="832"/>
        <end position="857"/>
    </location>
</feature>
<dbReference type="PROSITE" id="PS51004">
    <property type="entry name" value="SEMA"/>
    <property type="match status" value="1"/>
</dbReference>
<dbReference type="InterPro" id="IPR015943">
    <property type="entry name" value="WD40/YVTN_repeat-like_dom_sf"/>
</dbReference>
<feature type="domain" description="EGF-like" evidence="5">
    <location>
        <begin position="1273"/>
        <end position="1312"/>
    </location>
</feature>
<evidence type="ECO:0000313" key="8">
    <source>
        <dbReference type="Proteomes" id="UP000218231"/>
    </source>
</evidence>
<dbReference type="GO" id="GO:0045499">
    <property type="term" value="F:chemorepellent activity"/>
    <property type="evidence" value="ECO:0007669"/>
    <property type="project" value="TreeGrafter"/>
</dbReference>
<comment type="caution">
    <text evidence="2">Lacks conserved residue(s) required for the propagation of feature annotation.</text>
</comment>
<dbReference type="STRING" id="2018661.A0A2A2K0W3"/>
<dbReference type="Gene3D" id="2.130.10.10">
    <property type="entry name" value="YVTN repeat-like/Quinoprotein amine dehydrogenase"/>
    <property type="match status" value="1"/>
</dbReference>
<dbReference type="PROSITE" id="PS50026">
    <property type="entry name" value="EGF_3"/>
    <property type="match status" value="1"/>
</dbReference>
<feature type="compositionally biased region" description="Basic residues" evidence="3">
    <location>
        <begin position="1348"/>
        <end position="1359"/>
    </location>
</feature>
<feature type="region of interest" description="Disordered" evidence="3">
    <location>
        <begin position="1082"/>
        <end position="1126"/>
    </location>
</feature>
<evidence type="ECO:0008006" key="9">
    <source>
        <dbReference type="Google" id="ProtNLM"/>
    </source>
</evidence>
<proteinExistence type="predicted"/>
<sequence>MEIGRAFYPAPHITMPHIDLIPVRLKADEMLYDFEAELKARREYDEMQSEAAAASKVSESVPKQKEPERRQEVIPAVESTSNQNSAAAPAPTLSATASSSSSFTTSVLVPSTLPLPLLPSAFTSQSPSTSSAEQSSQNSVASRFAQIKFDEFEQKASCFDELEWKSIDEKEALKMILQPQLPAVAHSQSGPPVPSHQGPSSTLPVPPPQIPIRNPKTACITVLNRQFGRIQNLETKETRDNSFSRGPLDYRNLLLDAKSASLYVGARGRLFRLWVYNINDTTENLYTERIIPVSESDLSDCVSEGSSDEECQFSSRLMAFQDKKQSIYVCSSVAMKPEIRVLDASTLKDKQASRTEIGICAPDSHVNATAVVVEWGNPDDYTTVYSGIRTGMAGENHLIYRPALSEKGKETYQSMRTIYSDTQWLNEPQFVGAFDVGEHVFFFFREIAHETVMGERTVHSRVARICKRDTGGRAVFRQVWTSFVKARLNCSISAQLPFYFDNIQAITRVDTTDDTLFYAAMSTSDTAFVTSAICAFSLKQINQLFDHGLFMETSPAGWMPRPADAVPKHRPGTCTANSQALSDSDINFARNNLLMAEPVPGGTPIIPTRDVVFSHILVDPKTEQNVIFMLDGGAVSILPGEFLYTATDEAISQFSLSNCQQHISCALCAVDPYCSWNAAQLSCRAREKSHSQSVGWISSWAGRGAGECVGAERTQERKAYPGDSLKLDGIEGGAWKTAGKRIIPNDRQIIDSNNNLILLNLEEKHSGVYELERNGHVVIKYRLDISGAECARPLTVEAYKSCQREWCKRADDYKTQIKEWQEAKKRSNAMTLIFDGPTLIYAGTLILLILIMLGILIHRQIVRMRNNSVRKPPAVALSGTVPKKRRLEYEAQLNNVQNLRATYKPKLTDCETIRVHEGKPYVHRMIAVEEVALEIDMLLERIDSSLCRNPNESTLAYLQRVRQRIPSLDDNLIQRIAFLQESARHRGERFDLEKLMELRSYIKQFIKKVCDDGESSLFGEVEPPSRNLVATLYDRIHPNSASSRRRRTKFGGSDGGRLLANTLREEQVPLLPLPTIASASSIGLSRSTHQTPRQSTSLIHPARMTPGSLEGRPSTTSQPRTNTTSFQPADMSKLYYEGHLKFPATQLLSATVANDLQSNSAEPATTTTPRSPPRNNLIGLTTTPKATEQAGGLQKIGSMIDNTFDEVKEFLGFGPKCQNGGIMNPTSKVCACRKYFVGRLCETKVCFNGGALEKTGFKPIKYECRCPYPKYVEGVHCEKVTCQNEGVLAKHENGSSTCDCSELTFFKGRFCEEFQTPYGAIAVPLCLLLLFIILCVICRMDFCPRSRRGRNNRAARSRSARPGAPSDEEIGRRVGPGPYHTRRAPHERINNLDRQNGRERLLNDTSHHAAAAHRLNAGRRAYAPDVVAPYVIRLDTIPTFNPNMIGGVEPEADSNKLDSPPTYEQALRHAAALPRPPRYTRNENEDRDNPDQDAPSSQPPPPSN</sequence>
<dbReference type="Proteomes" id="UP000218231">
    <property type="component" value="Unassembled WGS sequence"/>
</dbReference>
<feature type="compositionally biased region" description="Basic and acidic residues" evidence="3">
    <location>
        <begin position="1384"/>
        <end position="1395"/>
    </location>
</feature>
<feature type="compositionally biased region" description="Polar residues" evidence="3">
    <location>
        <begin position="1113"/>
        <end position="1126"/>
    </location>
</feature>
<feature type="compositionally biased region" description="Basic and acidic residues" evidence="3">
    <location>
        <begin position="62"/>
        <end position="72"/>
    </location>
</feature>
<dbReference type="EMBL" id="LIAE01009913">
    <property type="protein sequence ID" value="PAV67544.1"/>
    <property type="molecule type" value="Genomic_DNA"/>
</dbReference>
<organism evidence="7 8">
    <name type="scientific">Diploscapter pachys</name>
    <dbReference type="NCBI Taxonomy" id="2018661"/>
    <lineage>
        <taxon>Eukaryota</taxon>
        <taxon>Metazoa</taxon>
        <taxon>Ecdysozoa</taxon>
        <taxon>Nematoda</taxon>
        <taxon>Chromadorea</taxon>
        <taxon>Rhabditida</taxon>
        <taxon>Rhabditina</taxon>
        <taxon>Rhabditomorpha</taxon>
        <taxon>Rhabditoidea</taxon>
        <taxon>Rhabditidae</taxon>
        <taxon>Diploscapter</taxon>
    </lineage>
</organism>
<evidence type="ECO:0000313" key="7">
    <source>
        <dbReference type="EMBL" id="PAV67544.1"/>
    </source>
</evidence>
<dbReference type="InterPro" id="IPR000742">
    <property type="entry name" value="EGF"/>
</dbReference>
<keyword evidence="1" id="KW-0245">EGF-like domain</keyword>
<dbReference type="GO" id="GO:0007411">
    <property type="term" value="P:axon guidance"/>
    <property type="evidence" value="ECO:0007669"/>
    <property type="project" value="TreeGrafter"/>
</dbReference>
<feature type="compositionally biased region" description="Basic and acidic residues" evidence="3">
    <location>
        <begin position="1480"/>
        <end position="1490"/>
    </location>
</feature>
<dbReference type="PANTHER" id="PTHR11036:SF139">
    <property type="entry name" value="SEMAPHORIN-2A"/>
    <property type="match status" value="1"/>
</dbReference>
<name>A0A2A2K0W3_9BILA</name>
<gene>
    <name evidence="7" type="ORF">WR25_06703</name>
</gene>
<dbReference type="SUPFAM" id="SSF101912">
    <property type="entry name" value="Sema domain"/>
    <property type="match status" value="1"/>
</dbReference>
<accession>A0A2A2K0W3</accession>